<dbReference type="PROSITE" id="PS00018">
    <property type="entry name" value="EF_HAND_1"/>
    <property type="match status" value="1"/>
</dbReference>
<dbReference type="GO" id="GO:0005509">
    <property type="term" value="F:calcium ion binding"/>
    <property type="evidence" value="ECO:0007669"/>
    <property type="project" value="InterPro"/>
</dbReference>
<dbReference type="InterPro" id="IPR011992">
    <property type="entry name" value="EF-hand-dom_pair"/>
</dbReference>
<evidence type="ECO:0000259" key="2">
    <source>
        <dbReference type="PROSITE" id="PS50222"/>
    </source>
</evidence>
<proteinExistence type="predicted"/>
<dbReference type="InterPro" id="IPR018247">
    <property type="entry name" value="EF_Hand_1_Ca_BS"/>
</dbReference>
<dbReference type="RefSeq" id="WP_183910835.1">
    <property type="nucleotide sequence ID" value="NZ_JACHXZ010000003.1"/>
</dbReference>
<feature type="chain" id="PRO_5032541026" evidence="1">
    <location>
        <begin position="20"/>
        <end position="150"/>
    </location>
</feature>
<evidence type="ECO:0000313" key="3">
    <source>
        <dbReference type="EMBL" id="MBB3169361.1"/>
    </source>
</evidence>
<comment type="caution">
    <text evidence="3">The sequence shown here is derived from an EMBL/GenBank/DDBJ whole genome shotgun (WGS) entry which is preliminary data.</text>
</comment>
<evidence type="ECO:0000313" key="4">
    <source>
        <dbReference type="Proteomes" id="UP000559987"/>
    </source>
</evidence>
<keyword evidence="4" id="KW-1185">Reference proteome</keyword>
<evidence type="ECO:0000256" key="1">
    <source>
        <dbReference type="SAM" id="SignalP"/>
    </source>
</evidence>
<sequence length="150" mass="16767">MKQILISLLCVGCVAMAQAQTSDADSQSWLLAKYDLNGDTRISQEEISAKKLDIFRLMDLNVSGGVSFDEYEQIDAARRTLLLKARFNKLDQDKDGEVTEAEYSTFLGQFSSIDANGDGMLDSREITPSTDEGFETHCFYWVCLRLAADD</sequence>
<name>A0A839URM3_9GAMM</name>
<organism evidence="3 4">
    <name type="scientific">Simiduia aestuariiviva</name>
    <dbReference type="NCBI Taxonomy" id="1510459"/>
    <lineage>
        <taxon>Bacteria</taxon>
        <taxon>Pseudomonadati</taxon>
        <taxon>Pseudomonadota</taxon>
        <taxon>Gammaproteobacteria</taxon>
        <taxon>Cellvibrionales</taxon>
        <taxon>Cellvibrionaceae</taxon>
        <taxon>Simiduia</taxon>
    </lineage>
</organism>
<feature type="signal peptide" evidence="1">
    <location>
        <begin position="1"/>
        <end position="19"/>
    </location>
</feature>
<dbReference type="AlphaFoldDB" id="A0A839URM3"/>
<dbReference type="Proteomes" id="UP000559987">
    <property type="component" value="Unassembled WGS sequence"/>
</dbReference>
<feature type="domain" description="EF-hand" evidence="2">
    <location>
        <begin position="78"/>
        <end position="113"/>
    </location>
</feature>
<keyword evidence="1" id="KW-0732">Signal</keyword>
<dbReference type="InterPro" id="IPR002048">
    <property type="entry name" value="EF_hand_dom"/>
</dbReference>
<reference evidence="3 4" key="1">
    <citation type="submission" date="2020-08" db="EMBL/GenBank/DDBJ databases">
        <title>Genomic Encyclopedia of Type Strains, Phase III (KMG-III): the genomes of soil and plant-associated and newly described type strains.</title>
        <authorList>
            <person name="Whitman W."/>
        </authorList>
    </citation>
    <scope>NUCLEOTIDE SEQUENCE [LARGE SCALE GENOMIC DNA]</scope>
    <source>
        <strain evidence="3 4">CECT 8571</strain>
    </source>
</reference>
<dbReference type="SUPFAM" id="SSF47473">
    <property type="entry name" value="EF-hand"/>
    <property type="match status" value="1"/>
</dbReference>
<dbReference type="Gene3D" id="1.10.238.10">
    <property type="entry name" value="EF-hand"/>
    <property type="match status" value="2"/>
</dbReference>
<dbReference type="Pfam" id="PF13202">
    <property type="entry name" value="EF-hand_5"/>
    <property type="match status" value="3"/>
</dbReference>
<gene>
    <name evidence="3" type="ORF">FHS30_002569</name>
</gene>
<accession>A0A839URM3</accession>
<protein>
    <submittedName>
        <fullName evidence="3">Ca2+-binding EF-hand superfamily protein</fullName>
    </submittedName>
</protein>
<dbReference type="PROSITE" id="PS50222">
    <property type="entry name" value="EF_HAND_2"/>
    <property type="match status" value="1"/>
</dbReference>
<dbReference type="EMBL" id="JACHXZ010000003">
    <property type="protein sequence ID" value="MBB3169361.1"/>
    <property type="molecule type" value="Genomic_DNA"/>
</dbReference>
<dbReference type="SMART" id="SM00054">
    <property type="entry name" value="EFh"/>
    <property type="match status" value="2"/>
</dbReference>